<comment type="caution">
    <text evidence="2">The sequence shown here is derived from an EMBL/GenBank/DDBJ whole genome shotgun (WGS) entry which is preliminary data.</text>
</comment>
<gene>
    <name evidence="2" type="ORF">CEUSTIGMA_g11118.t1</name>
</gene>
<feature type="region of interest" description="Disordered" evidence="1">
    <location>
        <begin position="1"/>
        <end position="46"/>
    </location>
</feature>
<dbReference type="AlphaFoldDB" id="A0A250XKZ1"/>
<proteinExistence type="predicted"/>
<evidence type="ECO:0000313" key="2">
    <source>
        <dbReference type="EMBL" id="GAX83693.1"/>
    </source>
</evidence>
<sequence>MNERVSHAEFEEFPLKEKKHYSEAKAGKTSLGPGLHVSEDSREVPHHLTRSRIAHDTTDSYPDSFTSLHDTYHAPSNTAFQTSYQAMTAGNAYGTPKRAGKKTFQPVAGPSQPSLSSFMGGGTLAKLKEENLQLGTTKMSPHVPGYTGHIPSSTAPGASVSSPAPLRDPNAKNLIIENYKPMLGYTGRLGR</sequence>
<dbReference type="OrthoDB" id="529699at2759"/>
<keyword evidence="3" id="KW-1185">Reference proteome</keyword>
<evidence type="ECO:0000313" key="3">
    <source>
        <dbReference type="Proteomes" id="UP000232323"/>
    </source>
</evidence>
<protein>
    <submittedName>
        <fullName evidence="2">Uncharacterized protein</fullName>
    </submittedName>
</protein>
<feature type="compositionally biased region" description="Basic and acidic residues" evidence="1">
    <location>
        <begin position="1"/>
        <end position="26"/>
    </location>
</feature>
<accession>A0A250XKZ1</accession>
<evidence type="ECO:0000256" key="1">
    <source>
        <dbReference type="SAM" id="MobiDB-lite"/>
    </source>
</evidence>
<name>A0A250XKZ1_9CHLO</name>
<feature type="compositionally biased region" description="Basic and acidic residues" evidence="1">
    <location>
        <begin position="37"/>
        <end position="46"/>
    </location>
</feature>
<feature type="region of interest" description="Disordered" evidence="1">
    <location>
        <begin position="96"/>
        <end position="115"/>
    </location>
</feature>
<organism evidence="2 3">
    <name type="scientific">Chlamydomonas eustigma</name>
    <dbReference type="NCBI Taxonomy" id="1157962"/>
    <lineage>
        <taxon>Eukaryota</taxon>
        <taxon>Viridiplantae</taxon>
        <taxon>Chlorophyta</taxon>
        <taxon>core chlorophytes</taxon>
        <taxon>Chlorophyceae</taxon>
        <taxon>CS clade</taxon>
        <taxon>Chlamydomonadales</taxon>
        <taxon>Chlamydomonadaceae</taxon>
        <taxon>Chlamydomonas</taxon>
    </lineage>
</organism>
<dbReference type="Proteomes" id="UP000232323">
    <property type="component" value="Unassembled WGS sequence"/>
</dbReference>
<dbReference type="EMBL" id="BEGY01000105">
    <property type="protein sequence ID" value="GAX83693.1"/>
    <property type="molecule type" value="Genomic_DNA"/>
</dbReference>
<reference evidence="2 3" key="1">
    <citation type="submission" date="2017-08" db="EMBL/GenBank/DDBJ databases">
        <title>Acidophilic green algal genome provides insights into adaptation to an acidic environment.</title>
        <authorList>
            <person name="Hirooka S."/>
            <person name="Hirose Y."/>
            <person name="Kanesaki Y."/>
            <person name="Higuchi S."/>
            <person name="Fujiwara T."/>
            <person name="Onuma R."/>
            <person name="Era A."/>
            <person name="Ohbayashi R."/>
            <person name="Uzuka A."/>
            <person name="Nozaki H."/>
            <person name="Yoshikawa H."/>
            <person name="Miyagishima S.Y."/>
        </authorList>
    </citation>
    <scope>NUCLEOTIDE SEQUENCE [LARGE SCALE GENOMIC DNA]</scope>
    <source>
        <strain evidence="2 3">NIES-2499</strain>
    </source>
</reference>